<dbReference type="GO" id="GO:0032259">
    <property type="term" value="P:methylation"/>
    <property type="evidence" value="ECO:0007669"/>
    <property type="project" value="UniProtKB-KW"/>
</dbReference>
<evidence type="ECO:0000256" key="1">
    <source>
        <dbReference type="ARBA" id="ARBA00008361"/>
    </source>
</evidence>
<dbReference type="AlphaFoldDB" id="A0A917RLT2"/>
<dbReference type="InterPro" id="IPR013216">
    <property type="entry name" value="Methyltransf_11"/>
</dbReference>
<dbReference type="InterPro" id="IPR051052">
    <property type="entry name" value="Diverse_substrate_MTase"/>
</dbReference>
<dbReference type="PANTHER" id="PTHR44942:SF4">
    <property type="entry name" value="METHYLTRANSFERASE TYPE 11 DOMAIN-CONTAINING PROTEIN"/>
    <property type="match status" value="1"/>
</dbReference>
<dbReference type="SUPFAM" id="SSF53335">
    <property type="entry name" value="S-adenosyl-L-methionine-dependent methyltransferases"/>
    <property type="match status" value="1"/>
</dbReference>
<keyword evidence="2 5" id="KW-0489">Methyltransferase</keyword>
<comment type="caution">
    <text evidence="5">The sequence shown here is derived from an EMBL/GenBank/DDBJ whole genome shotgun (WGS) entry which is preliminary data.</text>
</comment>
<dbReference type="CDD" id="cd02440">
    <property type="entry name" value="AdoMet_MTases"/>
    <property type="match status" value="1"/>
</dbReference>
<organism evidence="5 6">
    <name type="scientific">Sphaerisporangium melleum</name>
    <dbReference type="NCBI Taxonomy" id="321316"/>
    <lineage>
        <taxon>Bacteria</taxon>
        <taxon>Bacillati</taxon>
        <taxon>Actinomycetota</taxon>
        <taxon>Actinomycetes</taxon>
        <taxon>Streptosporangiales</taxon>
        <taxon>Streptosporangiaceae</taxon>
        <taxon>Sphaerisporangium</taxon>
    </lineage>
</organism>
<evidence type="ECO:0000313" key="5">
    <source>
        <dbReference type="EMBL" id="GGL13915.1"/>
    </source>
</evidence>
<feature type="domain" description="Methyltransferase type 11" evidence="4">
    <location>
        <begin position="38"/>
        <end position="132"/>
    </location>
</feature>
<dbReference type="EMBL" id="BMNT01000047">
    <property type="protein sequence ID" value="GGL13915.1"/>
    <property type="molecule type" value="Genomic_DNA"/>
</dbReference>
<dbReference type="RefSeq" id="WP_189166889.1">
    <property type="nucleotide sequence ID" value="NZ_BMNT01000047.1"/>
</dbReference>
<sequence>MDFGPTARDYAAYRPGFPPRLFARLAEMGVGIPGQRIVDLGTGTGALARDLAAAGCAVTGVDLSSELIEQARRLDAEAGVEADYRVAPAEDTGLPGGAWDVVSAGQCWHWFDQARAAREAHRLLVPGGALAICHRDYVILPGNVCEAGEELVLAHNPGWRMAGRGGIHAEWSVELALAGFGDIETFSFDIDIPFTHEAWRGRMRSCNGVGATLPEAEVAAFDADLARVLRERFPEEPLMIPHRVWAMIARRA</sequence>
<proteinExistence type="inferred from homology"/>
<reference evidence="5" key="2">
    <citation type="submission" date="2020-09" db="EMBL/GenBank/DDBJ databases">
        <authorList>
            <person name="Sun Q."/>
            <person name="Ohkuma M."/>
        </authorList>
    </citation>
    <scope>NUCLEOTIDE SEQUENCE</scope>
    <source>
        <strain evidence="5">JCM 13064</strain>
    </source>
</reference>
<dbReference type="GO" id="GO:0008757">
    <property type="term" value="F:S-adenosylmethionine-dependent methyltransferase activity"/>
    <property type="evidence" value="ECO:0007669"/>
    <property type="project" value="InterPro"/>
</dbReference>
<keyword evidence="3" id="KW-0808">Transferase</keyword>
<keyword evidence="6" id="KW-1185">Reference proteome</keyword>
<dbReference type="Gene3D" id="3.40.50.150">
    <property type="entry name" value="Vaccinia Virus protein VP39"/>
    <property type="match status" value="1"/>
</dbReference>
<dbReference type="InterPro" id="IPR029063">
    <property type="entry name" value="SAM-dependent_MTases_sf"/>
</dbReference>
<evidence type="ECO:0000256" key="3">
    <source>
        <dbReference type="ARBA" id="ARBA00022679"/>
    </source>
</evidence>
<evidence type="ECO:0000256" key="2">
    <source>
        <dbReference type="ARBA" id="ARBA00022603"/>
    </source>
</evidence>
<evidence type="ECO:0000259" key="4">
    <source>
        <dbReference type="Pfam" id="PF08241"/>
    </source>
</evidence>
<name>A0A917RLT2_9ACTN</name>
<comment type="similarity">
    <text evidence="1">Belongs to the methyltransferase superfamily.</text>
</comment>
<reference evidence="5" key="1">
    <citation type="journal article" date="2014" name="Int. J. Syst. Evol. Microbiol.">
        <title>Complete genome sequence of Corynebacterium casei LMG S-19264T (=DSM 44701T), isolated from a smear-ripened cheese.</title>
        <authorList>
            <consortium name="US DOE Joint Genome Institute (JGI-PGF)"/>
            <person name="Walter F."/>
            <person name="Albersmeier A."/>
            <person name="Kalinowski J."/>
            <person name="Ruckert C."/>
        </authorList>
    </citation>
    <scope>NUCLEOTIDE SEQUENCE</scope>
    <source>
        <strain evidence="5">JCM 13064</strain>
    </source>
</reference>
<gene>
    <name evidence="5" type="ORF">GCM10007964_64890</name>
</gene>
<protein>
    <submittedName>
        <fullName evidence="5">Methyltransferase type 11</fullName>
    </submittedName>
</protein>
<dbReference type="Pfam" id="PF08241">
    <property type="entry name" value="Methyltransf_11"/>
    <property type="match status" value="1"/>
</dbReference>
<evidence type="ECO:0000313" key="6">
    <source>
        <dbReference type="Proteomes" id="UP000645217"/>
    </source>
</evidence>
<dbReference type="Proteomes" id="UP000645217">
    <property type="component" value="Unassembled WGS sequence"/>
</dbReference>
<dbReference type="PANTHER" id="PTHR44942">
    <property type="entry name" value="METHYLTRANSF_11 DOMAIN-CONTAINING PROTEIN"/>
    <property type="match status" value="1"/>
</dbReference>
<accession>A0A917RLT2</accession>